<dbReference type="GO" id="GO:0016491">
    <property type="term" value="F:oxidoreductase activity"/>
    <property type="evidence" value="ECO:0007669"/>
    <property type="project" value="UniProtKB-KW"/>
</dbReference>
<dbReference type="PANTHER" id="PTHR43580">
    <property type="entry name" value="OXIDOREDUCTASE GLYR1-RELATED"/>
    <property type="match status" value="1"/>
</dbReference>
<dbReference type="InterPro" id="IPR013328">
    <property type="entry name" value="6PGD_dom2"/>
</dbReference>
<dbReference type="PANTHER" id="PTHR43580:SF2">
    <property type="entry name" value="CYTOKINE-LIKE NUCLEAR FACTOR N-PAC"/>
    <property type="match status" value="1"/>
</dbReference>
<dbReference type="RefSeq" id="WP_159798121.1">
    <property type="nucleotide sequence ID" value="NZ_WTYM01000059.1"/>
</dbReference>
<dbReference type="InterPro" id="IPR015814">
    <property type="entry name" value="Pgluconate_DH_NAD-bd_C"/>
</dbReference>
<feature type="domain" description="Phosphogluconate dehydrogenase NAD-binding putative C-terminal" evidence="4">
    <location>
        <begin position="195"/>
        <end position="265"/>
    </location>
</feature>
<dbReference type="Gene3D" id="3.40.50.720">
    <property type="entry name" value="NAD(P)-binding Rossmann-like Domain"/>
    <property type="match status" value="1"/>
</dbReference>
<dbReference type="SUPFAM" id="SSF48179">
    <property type="entry name" value="6-phosphogluconate dehydrogenase C-terminal domain-like"/>
    <property type="match status" value="1"/>
</dbReference>
<dbReference type="Proteomes" id="UP000433652">
    <property type="component" value="Unassembled WGS sequence"/>
</dbReference>
<dbReference type="AlphaFoldDB" id="A0A6I4T1Q3"/>
<reference evidence="5 6" key="1">
    <citation type="submission" date="2019-12" db="EMBL/GenBank/DDBJ databases">
        <title>Genomic-based taxomic classification of the family Erythrobacteraceae.</title>
        <authorList>
            <person name="Xu L."/>
        </authorList>
    </citation>
    <scope>NUCLEOTIDE SEQUENCE [LARGE SCALE GENOMIC DNA]</scope>
    <source>
        <strain evidence="5 6">MCCC 1K01500</strain>
    </source>
</reference>
<keyword evidence="1" id="KW-0560">Oxidoreductase</keyword>
<dbReference type="InterPro" id="IPR008927">
    <property type="entry name" value="6-PGluconate_DH-like_C_sf"/>
</dbReference>
<dbReference type="PIRSF" id="PIRSF000103">
    <property type="entry name" value="HIBADH"/>
    <property type="match status" value="1"/>
</dbReference>
<gene>
    <name evidence="5" type="ORF">GRI89_16975</name>
</gene>
<dbReference type="Pfam" id="PF03446">
    <property type="entry name" value="NAD_binding_2"/>
    <property type="match status" value="1"/>
</dbReference>
<evidence type="ECO:0000313" key="5">
    <source>
        <dbReference type="EMBL" id="MXO61240.1"/>
    </source>
</evidence>
<accession>A0A6I4T1Q3</accession>
<sequence length="278" mass="28423">MPDSNTPFSPPRVALVGFGEAGSTFARSGGWQGHARGWDVLAERRAAMADCGVDAAADPAAALAGADIVLSLVTADAALPAAQDYAALLPAGALWCDLNSVAPQTKRAAAEAIAAAGGRYVDVAVMAPVDPAALDVPLLLAGEHAGAAETALKALGFGKTRIVGEEIGRASAIKMIRSVMVKGLEALTSECAAAAQAAGVFDEVMASLDASEKAIGWAAKTAYNKERMDTHGLRRAAEMEEVCKTLAALGIEPVMSEGTVKLQRRAGEGARTRKDQAA</sequence>
<evidence type="ECO:0000313" key="6">
    <source>
        <dbReference type="Proteomes" id="UP000433652"/>
    </source>
</evidence>
<keyword evidence="6" id="KW-1185">Reference proteome</keyword>
<organism evidence="5 6">
    <name type="scientific">Croceibacterium salegens</name>
    <dbReference type="NCBI Taxonomy" id="1737568"/>
    <lineage>
        <taxon>Bacteria</taxon>
        <taxon>Pseudomonadati</taxon>
        <taxon>Pseudomonadota</taxon>
        <taxon>Alphaproteobacteria</taxon>
        <taxon>Sphingomonadales</taxon>
        <taxon>Erythrobacteraceae</taxon>
        <taxon>Croceibacterium</taxon>
    </lineage>
</organism>
<dbReference type="EMBL" id="WTYM01000059">
    <property type="protein sequence ID" value="MXO61240.1"/>
    <property type="molecule type" value="Genomic_DNA"/>
</dbReference>
<dbReference type="GO" id="GO:0050661">
    <property type="term" value="F:NADP binding"/>
    <property type="evidence" value="ECO:0007669"/>
    <property type="project" value="InterPro"/>
</dbReference>
<dbReference type="InterPro" id="IPR015815">
    <property type="entry name" value="HIBADH-related"/>
</dbReference>
<protein>
    <submittedName>
        <fullName evidence="5">DUF1932 domain-containing protein</fullName>
    </submittedName>
</protein>
<feature type="active site" evidence="2">
    <location>
        <position position="174"/>
    </location>
</feature>
<dbReference type="Pfam" id="PF09130">
    <property type="entry name" value="DUF1932"/>
    <property type="match status" value="1"/>
</dbReference>
<evidence type="ECO:0000259" key="3">
    <source>
        <dbReference type="Pfam" id="PF03446"/>
    </source>
</evidence>
<name>A0A6I4T1Q3_9SPHN</name>
<dbReference type="InterPro" id="IPR051265">
    <property type="entry name" value="HIBADH-related_NP60_sf"/>
</dbReference>
<evidence type="ECO:0000256" key="2">
    <source>
        <dbReference type="PIRSR" id="PIRSR000103-1"/>
    </source>
</evidence>
<proteinExistence type="predicted"/>
<dbReference type="SUPFAM" id="SSF51735">
    <property type="entry name" value="NAD(P)-binding Rossmann-fold domains"/>
    <property type="match status" value="1"/>
</dbReference>
<dbReference type="Gene3D" id="1.10.1040.10">
    <property type="entry name" value="N-(1-d-carboxylethyl)-l-norvaline Dehydrogenase, domain 2"/>
    <property type="match status" value="1"/>
</dbReference>
<dbReference type="InterPro" id="IPR036291">
    <property type="entry name" value="NAD(P)-bd_dom_sf"/>
</dbReference>
<comment type="caution">
    <text evidence="5">The sequence shown here is derived from an EMBL/GenBank/DDBJ whole genome shotgun (WGS) entry which is preliminary data.</text>
</comment>
<evidence type="ECO:0000256" key="1">
    <source>
        <dbReference type="ARBA" id="ARBA00023002"/>
    </source>
</evidence>
<evidence type="ECO:0000259" key="4">
    <source>
        <dbReference type="Pfam" id="PF09130"/>
    </source>
</evidence>
<dbReference type="OrthoDB" id="4333at2"/>
<dbReference type="InterPro" id="IPR006115">
    <property type="entry name" value="6PGDH_NADP-bd"/>
</dbReference>
<feature type="domain" description="6-phosphogluconate dehydrogenase NADP-binding" evidence="3">
    <location>
        <begin position="13"/>
        <end position="135"/>
    </location>
</feature>